<accession>Q01YP0</accession>
<dbReference type="STRING" id="234267.Acid_4263"/>
<feature type="domain" description="VWFA" evidence="1">
    <location>
        <begin position="115"/>
        <end position="276"/>
    </location>
</feature>
<dbReference type="HOGENOM" id="CLU_049429_1_0_0"/>
<dbReference type="CDD" id="cd00198">
    <property type="entry name" value="vWFA"/>
    <property type="match status" value="1"/>
</dbReference>
<dbReference type="SUPFAM" id="SSF53300">
    <property type="entry name" value="vWA-like"/>
    <property type="match status" value="1"/>
</dbReference>
<dbReference type="KEGG" id="sus:Acid_4263"/>
<dbReference type="InterPro" id="IPR036465">
    <property type="entry name" value="vWFA_dom_sf"/>
</dbReference>
<dbReference type="AlphaFoldDB" id="Q01YP0"/>
<name>Q01YP0_SOLUE</name>
<protein>
    <submittedName>
        <fullName evidence="2">von Willebrand factor, type A</fullName>
    </submittedName>
</protein>
<evidence type="ECO:0000313" key="2">
    <source>
        <dbReference type="EMBL" id="ABJ85225.1"/>
    </source>
</evidence>
<dbReference type="PROSITE" id="PS50234">
    <property type="entry name" value="VWFA"/>
    <property type="match status" value="1"/>
</dbReference>
<dbReference type="EMBL" id="CP000473">
    <property type="protein sequence ID" value="ABJ85225.1"/>
    <property type="molecule type" value="Genomic_DNA"/>
</dbReference>
<organism evidence="2">
    <name type="scientific">Solibacter usitatus (strain Ellin6076)</name>
    <dbReference type="NCBI Taxonomy" id="234267"/>
    <lineage>
        <taxon>Bacteria</taxon>
        <taxon>Pseudomonadati</taxon>
        <taxon>Acidobacteriota</taxon>
        <taxon>Terriglobia</taxon>
        <taxon>Bryobacterales</taxon>
        <taxon>Solibacteraceae</taxon>
        <taxon>Candidatus Solibacter</taxon>
    </lineage>
</organism>
<dbReference type="Pfam" id="PF13519">
    <property type="entry name" value="VWA_2"/>
    <property type="match status" value="1"/>
</dbReference>
<proteinExistence type="predicted"/>
<dbReference type="InParanoid" id="Q01YP0"/>
<reference evidence="2" key="1">
    <citation type="submission" date="2006-10" db="EMBL/GenBank/DDBJ databases">
        <title>Complete sequence of Solibacter usitatus Ellin6076.</title>
        <authorList>
            <consortium name="US DOE Joint Genome Institute"/>
            <person name="Copeland A."/>
            <person name="Lucas S."/>
            <person name="Lapidus A."/>
            <person name="Barry K."/>
            <person name="Detter J.C."/>
            <person name="Glavina del Rio T."/>
            <person name="Hammon N."/>
            <person name="Israni S."/>
            <person name="Dalin E."/>
            <person name="Tice H."/>
            <person name="Pitluck S."/>
            <person name="Thompson L.S."/>
            <person name="Brettin T."/>
            <person name="Bruce D."/>
            <person name="Han C."/>
            <person name="Tapia R."/>
            <person name="Gilna P."/>
            <person name="Schmutz J."/>
            <person name="Larimer F."/>
            <person name="Land M."/>
            <person name="Hauser L."/>
            <person name="Kyrpides N."/>
            <person name="Mikhailova N."/>
            <person name="Janssen P.H."/>
            <person name="Kuske C.R."/>
            <person name="Richardson P."/>
        </authorList>
    </citation>
    <scope>NUCLEOTIDE SEQUENCE</scope>
    <source>
        <strain evidence="2">Ellin6076</strain>
    </source>
</reference>
<dbReference type="NCBIfam" id="TIGR03436">
    <property type="entry name" value="acidobact_VWFA"/>
    <property type="match status" value="1"/>
</dbReference>
<gene>
    <name evidence="2" type="ordered locus">Acid_4263</name>
</gene>
<sequence precursor="true">MIKVAGRPAMPGSKRIRKVLRISSAIGILSLGFSGGLSAAILLQDQPRVAITPREKPASANPNMRVDVKMILVPITVMDPADKPVENLKPDVFRVFEDDVEQHVVSLSKEEGPVSVGFIIDASSSMKNRMDKSVAAIQQFLRTNMAGDEYFLVRFSDKPTMVTTFTHNPAEIASELTLIKPLGWTALHDAIYLGTQQMRKAKNSRRALFVLTDGGDNNSRYTEAEVKNFVVESDVRVYAIGLFERPKFLERLAALTGGEALWAKSLKDLPDAIERISREFRNQYMIGYSSNNPQNDGKFRKVRVELTSSPLLKALHLFWRRGYFAPPE</sequence>
<dbReference type="InterPro" id="IPR002035">
    <property type="entry name" value="VWF_A"/>
</dbReference>
<dbReference type="Gene3D" id="3.40.50.410">
    <property type="entry name" value="von Willebrand factor, type A domain"/>
    <property type="match status" value="1"/>
</dbReference>
<dbReference type="InterPro" id="IPR017802">
    <property type="entry name" value="VWFA-rel_acidobac-type"/>
</dbReference>
<evidence type="ECO:0000259" key="1">
    <source>
        <dbReference type="PROSITE" id="PS50234"/>
    </source>
</evidence>
<dbReference type="eggNOG" id="COG2304">
    <property type="taxonomic scope" value="Bacteria"/>
</dbReference>
<dbReference type="SMART" id="SM00327">
    <property type="entry name" value="VWA"/>
    <property type="match status" value="1"/>
</dbReference>